<evidence type="ECO:0008006" key="6">
    <source>
        <dbReference type="Google" id="ProtNLM"/>
    </source>
</evidence>
<dbReference type="GO" id="GO:0044782">
    <property type="term" value="P:cilium organization"/>
    <property type="evidence" value="ECO:0007669"/>
    <property type="project" value="TreeGrafter"/>
</dbReference>
<feature type="compositionally biased region" description="Basic residues" evidence="3">
    <location>
        <begin position="297"/>
        <end position="307"/>
    </location>
</feature>
<dbReference type="PANTHER" id="PTHR21501">
    <property type="entry name" value="PROTEIN FAM-161"/>
    <property type="match status" value="1"/>
</dbReference>
<comment type="similarity">
    <text evidence="1">Belongs to the FAM161 family.</text>
</comment>
<sequence>WSPQITVPKPFQMTLRDEERKATLAFTDKAKTILGEQRKTKIQANPVPMSTYVPEYKKMVEQNEQHRKIMKEIRKAQLLLMQAPFSFIEREVQRREEEPDDGAMEAPTKLAHSVPASVLDPMVSVRLKERETCRKIQAQQRAEEMLRKACAPKSMLDARQRDKASNTVPCEAEQEHRPKPAREVPDFEALHNWAFQFHRTKREEQIKRYEQLKSFITETSVVYRRAQMSSEEKKRSGRLDLALLLPQIILRTSIACLALSMVFPSTLMCEFLQIGQKKKKRLRKEQRWKKEGDQERKRRNKHRSKVHRQVTERLRLYNTNPNLEQILQAKLEQYRRQERLREAEYAAELQEMQERVDNKPLLFERVMQNNARMAMERQFSRVLQELGLDELLIRRQASDRDDEKVLLEDEED</sequence>
<dbReference type="EMBL" id="AFYH01063987">
    <property type="status" value="NOT_ANNOTATED_CDS"/>
    <property type="molecule type" value="Genomic_DNA"/>
</dbReference>
<reference evidence="4" key="3">
    <citation type="submission" date="2025-09" db="UniProtKB">
        <authorList>
            <consortium name="Ensembl"/>
        </authorList>
    </citation>
    <scope>IDENTIFICATION</scope>
</reference>
<dbReference type="GO" id="GO:0036064">
    <property type="term" value="C:ciliary basal body"/>
    <property type="evidence" value="ECO:0007669"/>
    <property type="project" value="TreeGrafter"/>
</dbReference>
<evidence type="ECO:0000256" key="1">
    <source>
        <dbReference type="ARBA" id="ARBA00006663"/>
    </source>
</evidence>
<reference evidence="5" key="1">
    <citation type="submission" date="2011-08" db="EMBL/GenBank/DDBJ databases">
        <title>The draft genome of Latimeria chalumnae.</title>
        <authorList>
            <person name="Di Palma F."/>
            <person name="Alfoldi J."/>
            <person name="Johnson J."/>
            <person name="Berlin A."/>
            <person name="Gnerre S."/>
            <person name="Jaffe D."/>
            <person name="MacCallum I."/>
            <person name="Young S."/>
            <person name="Walker B.J."/>
            <person name="Lander E."/>
            <person name="Lindblad-Toh K."/>
        </authorList>
    </citation>
    <scope>NUCLEOTIDE SEQUENCE [LARGE SCALE GENOMIC DNA]</scope>
    <source>
        <strain evidence="5">Wild caught</strain>
    </source>
</reference>
<dbReference type="PANTHER" id="PTHR21501:SF5">
    <property type="entry name" value="TESTIS-SPECIFIC PROTEIN 10-INTERACTING PROTEIN"/>
    <property type="match status" value="1"/>
</dbReference>
<evidence type="ECO:0000256" key="2">
    <source>
        <dbReference type="ARBA" id="ARBA00023054"/>
    </source>
</evidence>
<dbReference type="Pfam" id="PF10595">
    <property type="entry name" value="FAM161A_B"/>
    <property type="match status" value="1"/>
</dbReference>
<dbReference type="InParanoid" id="H2ZX26"/>
<dbReference type="GO" id="GO:0032391">
    <property type="term" value="C:photoreceptor connecting cilium"/>
    <property type="evidence" value="ECO:0007669"/>
    <property type="project" value="TreeGrafter"/>
</dbReference>
<dbReference type="GeneTree" id="ENSGT00940000157824"/>
<dbReference type="Bgee" id="ENSLACG00000001739">
    <property type="expression patterns" value="Expressed in chordate pharynx and 1 other cell type or tissue"/>
</dbReference>
<dbReference type="InterPro" id="IPR051655">
    <property type="entry name" value="FAM161"/>
</dbReference>
<dbReference type="EMBL" id="AFYH01063986">
    <property type="status" value="NOT_ANNOTATED_CDS"/>
    <property type="molecule type" value="Genomic_DNA"/>
</dbReference>
<keyword evidence="2" id="KW-0175">Coiled coil</keyword>
<dbReference type="AlphaFoldDB" id="H2ZX26"/>
<evidence type="ECO:0000313" key="5">
    <source>
        <dbReference type="Proteomes" id="UP000008672"/>
    </source>
</evidence>
<dbReference type="eggNOG" id="ENOG502R2CY">
    <property type="taxonomic scope" value="Eukaryota"/>
</dbReference>
<dbReference type="InterPro" id="IPR019579">
    <property type="entry name" value="FAM161A/B"/>
</dbReference>
<reference evidence="4" key="2">
    <citation type="submission" date="2025-08" db="UniProtKB">
        <authorList>
            <consortium name="Ensembl"/>
        </authorList>
    </citation>
    <scope>IDENTIFICATION</scope>
</reference>
<dbReference type="EMBL" id="AFYH01063984">
    <property type="status" value="NOT_ANNOTATED_CDS"/>
    <property type="molecule type" value="Genomic_DNA"/>
</dbReference>
<keyword evidence="5" id="KW-1185">Reference proteome</keyword>
<dbReference type="HOGENOM" id="CLU_010955_1_1_1"/>
<evidence type="ECO:0000256" key="3">
    <source>
        <dbReference type="SAM" id="MobiDB-lite"/>
    </source>
</evidence>
<dbReference type="Proteomes" id="UP000008672">
    <property type="component" value="Unassembled WGS sequence"/>
</dbReference>
<dbReference type="Ensembl" id="ENSLACT00000001961.1">
    <property type="protein sequence ID" value="ENSLACP00000001947.1"/>
    <property type="gene ID" value="ENSLACG00000001739.1"/>
</dbReference>
<evidence type="ECO:0000313" key="4">
    <source>
        <dbReference type="Ensembl" id="ENSLACP00000001947.1"/>
    </source>
</evidence>
<organism evidence="4 5">
    <name type="scientific">Latimeria chalumnae</name>
    <name type="common">Coelacanth</name>
    <dbReference type="NCBI Taxonomy" id="7897"/>
    <lineage>
        <taxon>Eukaryota</taxon>
        <taxon>Metazoa</taxon>
        <taxon>Chordata</taxon>
        <taxon>Craniata</taxon>
        <taxon>Vertebrata</taxon>
        <taxon>Euteleostomi</taxon>
        <taxon>Coelacanthiformes</taxon>
        <taxon>Coelacanthidae</taxon>
        <taxon>Latimeria</taxon>
    </lineage>
</organism>
<name>H2ZX26_LATCH</name>
<dbReference type="EMBL" id="AFYH01063985">
    <property type="status" value="NOT_ANNOTATED_CDS"/>
    <property type="molecule type" value="Genomic_DNA"/>
</dbReference>
<feature type="region of interest" description="Disordered" evidence="3">
    <location>
        <begin position="283"/>
        <end position="307"/>
    </location>
</feature>
<protein>
    <recommendedName>
        <fullName evidence="6">FAM161 centrosomal protein B</fullName>
    </recommendedName>
</protein>
<feature type="region of interest" description="Disordered" evidence="3">
    <location>
        <begin position="155"/>
        <end position="180"/>
    </location>
</feature>
<proteinExistence type="inferred from homology"/>
<dbReference type="STRING" id="7897.ENSLACP00000001947"/>
<accession>H2ZX26</accession>
<dbReference type="OMA" id="KCQAMHK"/>